<feature type="chain" id="PRO_5030022359" description="Secreted protein" evidence="1">
    <location>
        <begin position="27"/>
        <end position="162"/>
    </location>
</feature>
<gene>
    <name evidence="2" type="ORF">AP3564_01860</name>
</gene>
<dbReference type="AlphaFoldDB" id="A0A163Y0R7"/>
<dbReference type="Proteomes" id="UP000214606">
    <property type="component" value="Chromosome"/>
</dbReference>
<organism evidence="2 3">
    <name type="scientific">Aeribacillus pallidus</name>
    <dbReference type="NCBI Taxonomy" id="33936"/>
    <lineage>
        <taxon>Bacteria</taxon>
        <taxon>Bacillati</taxon>
        <taxon>Bacillota</taxon>
        <taxon>Bacilli</taxon>
        <taxon>Bacillales</taxon>
        <taxon>Bacillaceae</taxon>
        <taxon>Aeribacillus</taxon>
    </lineage>
</organism>
<accession>A0A163Y0R7</accession>
<name>A0A163Y0R7_9BACI</name>
<sequence>MSRKFLACLLVFSLLVTFTLPSASLAAPKSQQSNNSVVTEEYIQNSVTTDDEIGDEVEAAGKTGWLIKMGLEVAEQIVRYGGSALSKITKYLDADTAKYLKNNSSKIAKGIADAQKKINELEDYTQSRLSAILQQSLSNMGVPKSYAVPIGDAIAAAVMFLI</sequence>
<protein>
    <recommendedName>
        <fullName evidence="4">Secreted protein</fullName>
    </recommendedName>
</protein>
<evidence type="ECO:0000313" key="3">
    <source>
        <dbReference type="Proteomes" id="UP000214606"/>
    </source>
</evidence>
<accession>A0A223E1V9</accession>
<feature type="signal peptide" evidence="1">
    <location>
        <begin position="1"/>
        <end position="26"/>
    </location>
</feature>
<keyword evidence="1" id="KW-0732">Signal</keyword>
<dbReference type="RefSeq" id="WP_062678576.1">
    <property type="nucleotide sequence ID" value="NZ_CP017703.1"/>
</dbReference>
<proteinExistence type="predicted"/>
<evidence type="ECO:0000313" key="2">
    <source>
        <dbReference type="EMBL" id="ASS89181.1"/>
    </source>
</evidence>
<dbReference type="EMBL" id="CP017703">
    <property type="protein sequence ID" value="ASS89181.1"/>
    <property type="molecule type" value="Genomic_DNA"/>
</dbReference>
<evidence type="ECO:0000256" key="1">
    <source>
        <dbReference type="SAM" id="SignalP"/>
    </source>
</evidence>
<reference evidence="2 3" key="1">
    <citation type="submission" date="2016-10" db="EMBL/GenBank/DDBJ databases">
        <title>The whole genome sequencing and assembly of Aeribacillus pallidus KCTC3564 strain.</title>
        <authorList>
            <person name="Lee Y.-J."/>
            <person name="Park M.-K."/>
            <person name="Yi H."/>
            <person name="Bahn Y.-S."/>
            <person name="Kim J.F."/>
            <person name="Lee D.-W."/>
        </authorList>
    </citation>
    <scope>NUCLEOTIDE SEQUENCE [LARGE SCALE GENOMIC DNA]</scope>
    <source>
        <strain evidence="2 3">KCTC3564</strain>
    </source>
</reference>
<evidence type="ECO:0008006" key="4">
    <source>
        <dbReference type="Google" id="ProtNLM"/>
    </source>
</evidence>
<dbReference type="KEGG" id="apak:AP3564_01860"/>